<dbReference type="AlphaFoldDB" id="A0A1B0D4L3"/>
<dbReference type="InterPro" id="IPR013083">
    <property type="entry name" value="Znf_RING/FYVE/PHD"/>
</dbReference>
<dbReference type="SMART" id="SM00249">
    <property type="entry name" value="PHD"/>
    <property type="match status" value="1"/>
</dbReference>
<dbReference type="PANTHER" id="PTHR13415:SF2">
    <property type="entry name" value="INTEGRATOR COMPLEX SUBUNIT 12"/>
    <property type="match status" value="1"/>
</dbReference>
<feature type="compositionally biased region" description="Low complexity" evidence="8">
    <location>
        <begin position="239"/>
        <end position="258"/>
    </location>
</feature>
<evidence type="ECO:0000256" key="5">
    <source>
        <dbReference type="ARBA" id="ARBA00022771"/>
    </source>
</evidence>
<keyword evidence="7" id="KW-0539">Nucleus</keyword>
<evidence type="ECO:0000256" key="8">
    <source>
        <dbReference type="SAM" id="MobiDB-lite"/>
    </source>
</evidence>
<keyword evidence="4" id="KW-0479">Metal-binding</keyword>
<dbReference type="VEuPathDB" id="VectorBase:PPAPM1_002470"/>
<dbReference type="PANTHER" id="PTHR13415">
    <property type="entry name" value="NUCLEAR FACTOR-RELATED"/>
    <property type="match status" value="1"/>
</dbReference>
<dbReference type="FunFam" id="3.30.40.10:FF:000101">
    <property type="entry name" value="Integrator complex subunit 12"/>
    <property type="match status" value="1"/>
</dbReference>
<dbReference type="InterPro" id="IPR019786">
    <property type="entry name" value="Zinc_finger_PHD-type_CS"/>
</dbReference>
<dbReference type="Proteomes" id="UP000092462">
    <property type="component" value="Unassembled WGS sequence"/>
</dbReference>
<dbReference type="GO" id="GO:0160240">
    <property type="term" value="P:RNA polymerase II transcription initiation surveillance"/>
    <property type="evidence" value="ECO:0007669"/>
    <property type="project" value="UniProtKB-ARBA"/>
</dbReference>
<feature type="compositionally biased region" description="Low complexity" evidence="8">
    <location>
        <begin position="81"/>
        <end position="96"/>
    </location>
</feature>
<dbReference type="GO" id="GO:0032039">
    <property type="term" value="C:integrator complex"/>
    <property type="evidence" value="ECO:0007669"/>
    <property type="project" value="UniProtKB-ARBA"/>
</dbReference>
<evidence type="ECO:0000256" key="2">
    <source>
        <dbReference type="ARBA" id="ARBA00006009"/>
    </source>
</evidence>
<feature type="region of interest" description="Disordered" evidence="8">
    <location>
        <begin position="62"/>
        <end position="99"/>
    </location>
</feature>
<evidence type="ECO:0000313" key="10">
    <source>
        <dbReference type="Proteomes" id="UP000092462"/>
    </source>
</evidence>
<proteinExistence type="inferred from homology"/>
<dbReference type="VEuPathDB" id="VectorBase:PPAI002421"/>
<dbReference type="PROSITE" id="PS01359">
    <property type="entry name" value="ZF_PHD_1"/>
    <property type="match status" value="1"/>
</dbReference>
<evidence type="ECO:0000256" key="4">
    <source>
        <dbReference type="ARBA" id="ARBA00022723"/>
    </source>
</evidence>
<organism evidence="9 10">
    <name type="scientific">Phlebotomus papatasi</name>
    <name type="common">Sandfly</name>
    <dbReference type="NCBI Taxonomy" id="29031"/>
    <lineage>
        <taxon>Eukaryota</taxon>
        <taxon>Metazoa</taxon>
        <taxon>Ecdysozoa</taxon>
        <taxon>Arthropoda</taxon>
        <taxon>Hexapoda</taxon>
        <taxon>Insecta</taxon>
        <taxon>Pterygota</taxon>
        <taxon>Neoptera</taxon>
        <taxon>Endopterygota</taxon>
        <taxon>Diptera</taxon>
        <taxon>Nematocera</taxon>
        <taxon>Psychodoidea</taxon>
        <taxon>Psychodidae</taxon>
        <taxon>Phlebotomus</taxon>
        <taxon>Phlebotomus</taxon>
    </lineage>
</organism>
<dbReference type="PROSITE" id="PS50016">
    <property type="entry name" value="ZF_PHD_2"/>
    <property type="match status" value="1"/>
</dbReference>
<evidence type="ECO:0000256" key="7">
    <source>
        <dbReference type="ARBA" id="ARBA00023242"/>
    </source>
</evidence>
<feature type="region of interest" description="Disordered" evidence="8">
    <location>
        <begin position="198"/>
        <end position="285"/>
    </location>
</feature>
<dbReference type="GO" id="GO:0008270">
    <property type="term" value="F:zinc ion binding"/>
    <property type="evidence" value="ECO:0007669"/>
    <property type="project" value="UniProtKB-KW"/>
</dbReference>
<dbReference type="InterPro" id="IPR001965">
    <property type="entry name" value="Znf_PHD"/>
</dbReference>
<evidence type="ECO:0000256" key="6">
    <source>
        <dbReference type="ARBA" id="ARBA00022833"/>
    </source>
</evidence>
<protein>
    <recommendedName>
        <fullName evidence="3">Integrator complex subunit 12</fullName>
    </recommendedName>
</protein>
<dbReference type="EnsemblMetazoa" id="PPAI002421-RA">
    <property type="protein sequence ID" value="PPAI002421-PA"/>
    <property type="gene ID" value="PPAI002421"/>
</dbReference>
<feature type="compositionally biased region" description="Pro residues" evidence="8">
    <location>
        <begin position="204"/>
        <end position="214"/>
    </location>
</feature>
<sequence length="303" mass="32990">MSALIEMDPTIKNAIKLVHSSSSDAAEKLRLTLDELIKTRFSSSKMLVNVLNKKHLAEENTATGSGTATHPPHQRHRSTDSNSKSSSSKSSSSNSSVSALEVTAIPLDTPTIMVELETLDEDTIMEDDQLKELEELVCVVCRQVDVSFRNRLVECADCHSLYHQECHKPQISESDANDQEDSWICILCKSKEITKSTTASAPIVTPPQTIPSSPPHKSSSSSYKSSSKSHESSSKSKSKSSSSSSKTSSRESSSSSKDSSSRDKSSSSSTSSVTPKINIISADKRIQIMKKKAKLNEGKRKHK</sequence>
<comment type="similarity">
    <text evidence="2">Belongs to the Integrator subunit 12 family.</text>
</comment>
<evidence type="ECO:0000256" key="3">
    <source>
        <dbReference type="ARBA" id="ARBA00016814"/>
    </source>
</evidence>
<keyword evidence="10" id="KW-1185">Reference proteome</keyword>
<dbReference type="InterPro" id="IPR051776">
    <property type="entry name" value="Integrator_subunit_12"/>
</dbReference>
<dbReference type="InterPro" id="IPR011011">
    <property type="entry name" value="Znf_FYVE_PHD"/>
</dbReference>
<name>A0A1B0D4L3_PHLPP</name>
<dbReference type="GO" id="GO:0160232">
    <property type="term" value="C:INTAC complex"/>
    <property type="evidence" value="ECO:0007669"/>
    <property type="project" value="UniProtKB-ARBA"/>
</dbReference>
<dbReference type="CDD" id="cd15501">
    <property type="entry name" value="PHD_Int12"/>
    <property type="match status" value="1"/>
</dbReference>
<dbReference type="EMBL" id="AJVK01024655">
    <property type="status" value="NOT_ANNOTATED_CDS"/>
    <property type="molecule type" value="Genomic_DNA"/>
</dbReference>
<evidence type="ECO:0000313" key="9">
    <source>
        <dbReference type="EnsemblMetazoa" id="PPAI002421-PA"/>
    </source>
</evidence>
<dbReference type="Pfam" id="PF00628">
    <property type="entry name" value="PHD"/>
    <property type="match status" value="1"/>
</dbReference>
<dbReference type="InterPro" id="IPR019787">
    <property type="entry name" value="Znf_PHD-finger"/>
</dbReference>
<comment type="subcellular location">
    <subcellularLocation>
        <location evidence="1">Nucleus</location>
    </subcellularLocation>
</comment>
<dbReference type="GO" id="GO:0034472">
    <property type="term" value="P:snRNA 3'-end processing"/>
    <property type="evidence" value="ECO:0007669"/>
    <property type="project" value="TreeGrafter"/>
</dbReference>
<feature type="compositionally biased region" description="Low complexity" evidence="8">
    <location>
        <begin position="215"/>
        <end position="226"/>
    </location>
</feature>
<keyword evidence="6" id="KW-0862">Zinc</keyword>
<dbReference type="InterPro" id="IPR039054">
    <property type="entry name" value="Int12_PHD"/>
</dbReference>
<accession>A0A1B0D4L3</accession>
<keyword evidence="5" id="KW-0863">Zinc-finger</keyword>
<evidence type="ECO:0000256" key="1">
    <source>
        <dbReference type="ARBA" id="ARBA00004123"/>
    </source>
</evidence>
<dbReference type="SUPFAM" id="SSF57903">
    <property type="entry name" value="FYVE/PHD zinc finger"/>
    <property type="match status" value="1"/>
</dbReference>
<dbReference type="Gene3D" id="3.30.40.10">
    <property type="entry name" value="Zinc/RING finger domain, C3HC4 (zinc finger)"/>
    <property type="match status" value="1"/>
</dbReference>
<reference evidence="9" key="1">
    <citation type="submission" date="2022-08" db="UniProtKB">
        <authorList>
            <consortium name="EnsemblMetazoa"/>
        </authorList>
    </citation>
    <scope>IDENTIFICATION</scope>
    <source>
        <strain evidence="9">Israel</strain>
    </source>
</reference>